<reference evidence="2 3" key="1">
    <citation type="submission" date="2017-08" db="EMBL/GenBank/DDBJ databases">
        <title>Infants hospitalized years apart are colonized by the same room-sourced microbial strains.</title>
        <authorList>
            <person name="Brooks B."/>
            <person name="Olm M.R."/>
            <person name="Firek B.A."/>
            <person name="Baker R."/>
            <person name="Thomas B.C."/>
            <person name="Morowitz M.J."/>
            <person name="Banfield J.F."/>
        </authorList>
    </citation>
    <scope>NUCLEOTIDE SEQUENCE [LARGE SCALE GENOMIC DNA]</scope>
    <source>
        <strain evidence="2">S2_003_000_R2_11</strain>
    </source>
</reference>
<dbReference type="SUPFAM" id="SSF52833">
    <property type="entry name" value="Thioredoxin-like"/>
    <property type="match status" value="1"/>
</dbReference>
<dbReference type="Proteomes" id="UP000248975">
    <property type="component" value="Unassembled WGS sequence"/>
</dbReference>
<dbReference type="AlphaFoldDB" id="A0A2W5TWF7"/>
<protein>
    <submittedName>
        <fullName evidence="2">Glutathione S-transferase</fullName>
    </submittedName>
</protein>
<keyword evidence="2" id="KW-0808">Transferase</keyword>
<dbReference type="InterPro" id="IPR036282">
    <property type="entry name" value="Glutathione-S-Trfase_C_sf"/>
</dbReference>
<evidence type="ECO:0000313" key="2">
    <source>
        <dbReference type="EMBL" id="PZR00448.1"/>
    </source>
</evidence>
<dbReference type="SUPFAM" id="SSF47616">
    <property type="entry name" value="GST C-terminal domain-like"/>
    <property type="match status" value="1"/>
</dbReference>
<dbReference type="PANTHER" id="PTHR42673:SF4">
    <property type="entry name" value="MALEYLACETOACETATE ISOMERASE"/>
    <property type="match status" value="1"/>
</dbReference>
<dbReference type="Gene3D" id="1.20.1050.10">
    <property type="match status" value="1"/>
</dbReference>
<dbReference type="GO" id="GO:0004364">
    <property type="term" value="F:glutathione transferase activity"/>
    <property type="evidence" value="ECO:0007669"/>
    <property type="project" value="TreeGrafter"/>
</dbReference>
<dbReference type="InterPro" id="IPR004045">
    <property type="entry name" value="Glutathione_S-Trfase_N"/>
</dbReference>
<accession>A0A2W5TWF7</accession>
<dbReference type="Pfam" id="PF13409">
    <property type="entry name" value="GST_N_2"/>
    <property type="match status" value="1"/>
</dbReference>
<comment type="caution">
    <text evidence="2">The sequence shown here is derived from an EMBL/GenBank/DDBJ whole genome shotgun (WGS) entry which is preliminary data.</text>
</comment>
<evidence type="ECO:0000313" key="3">
    <source>
        <dbReference type="Proteomes" id="UP000248975"/>
    </source>
</evidence>
<dbReference type="InterPro" id="IPR036249">
    <property type="entry name" value="Thioredoxin-like_sf"/>
</dbReference>
<proteinExistence type="predicted"/>
<dbReference type="EMBL" id="QFQS01000001">
    <property type="protein sequence ID" value="PZR00448.1"/>
    <property type="molecule type" value="Genomic_DNA"/>
</dbReference>
<dbReference type="CDD" id="cd03194">
    <property type="entry name" value="GST_C_3"/>
    <property type="match status" value="1"/>
</dbReference>
<dbReference type="PANTHER" id="PTHR42673">
    <property type="entry name" value="MALEYLACETOACETATE ISOMERASE"/>
    <property type="match status" value="1"/>
</dbReference>
<dbReference type="Gene3D" id="3.40.30.10">
    <property type="entry name" value="Glutaredoxin"/>
    <property type="match status" value="1"/>
</dbReference>
<feature type="domain" description="GST N-terminal" evidence="1">
    <location>
        <begin position="1"/>
        <end position="84"/>
    </location>
</feature>
<dbReference type="GO" id="GO:0016034">
    <property type="term" value="F:maleylacetoacetate isomerase activity"/>
    <property type="evidence" value="ECO:0007669"/>
    <property type="project" value="TreeGrafter"/>
</dbReference>
<dbReference type="PROSITE" id="PS50404">
    <property type="entry name" value="GST_NTER"/>
    <property type="match status" value="1"/>
</dbReference>
<gene>
    <name evidence="2" type="ORF">DI533_07720</name>
</gene>
<dbReference type="GO" id="GO:0006559">
    <property type="term" value="P:L-phenylalanine catabolic process"/>
    <property type="evidence" value="ECO:0007669"/>
    <property type="project" value="TreeGrafter"/>
</dbReference>
<sequence>MTYDLAIGDRAYSSWSLRGWLPFDAFGLPVRTRIARLYTDELPKLLEDFYPARTVPAMRTSDGTVICESLAIAEELASRHPEAHIWPVDPKARAVARVLAAEMHAGFVALRSHCPMNLRVSYTDCAPPEAVLKDLERLEQLWAWARRETSAKGDWLCGDYSAADVFFAPVASRIATYNLPVGAEAMAYVAAHLAHPSFRRWRAMGMVDGADQDFYRRDYPRRPWPGPVPLSARAVEAGPSVNDACPYSGKPVTHFLESDARIFGFCNAFCRDKTVADPEAWPKFVAIYQS</sequence>
<evidence type="ECO:0000259" key="1">
    <source>
        <dbReference type="PROSITE" id="PS50404"/>
    </source>
</evidence>
<organism evidence="2 3">
    <name type="scientific">Cereibacter sphaeroides</name>
    <name type="common">Rhodobacter sphaeroides</name>
    <dbReference type="NCBI Taxonomy" id="1063"/>
    <lineage>
        <taxon>Bacteria</taxon>
        <taxon>Pseudomonadati</taxon>
        <taxon>Pseudomonadota</taxon>
        <taxon>Alphaproteobacteria</taxon>
        <taxon>Rhodobacterales</taxon>
        <taxon>Paracoccaceae</taxon>
        <taxon>Cereibacter</taxon>
    </lineage>
</organism>
<name>A0A2W5TWF7_CERSP</name>
<dbReference type="GO" id="GO:0006749">
    <property type="term" value="P:glutathione metabolic process"/>
    <property type="evidence" value="ECO:0007669"/>
    <property type="project" value="TreeGrafter"/>
</dbReference>